<dbReference type="NCBIfam" id="TIGR00056">
    <property type="entry name" value="MlaE family lipid ABC transporter permease subunit"/>
    <property type="match status" value="1"/>
</dbReference>
<feature type="transmembrane region" description="Helical" evidence="1">
    <location>
        <begin position="353"/>
        <end position="376"/>
    </location>
</feature>
<organism evidence="2 3">
    <name type="scientific">Candidatus Tenderia electrophaga</name>
    <dbReference type="NCBI Taxonomy" id="1748243"/>
    <lineage>
        <taxon>Bacteria</taxon>
        <taxon>Pseudomonadati</taxon>
        <taxon>Pseudomonadota</taxon>
        <taxon>Gammaproteobacteria</taxon>
        <taxon>Candidatus Tenderiales</taxon>
        <taxon>Candidatus Tenderiaceae</taxon>
        <taxon>Candidatus Tenderia</taxon>
    </lineage>
</organism>
<evidence type="ECO:0000313" key="2">
    <source>
        <dbReference type="EMBL" id="ALP52582.1"/>
    </source>
</evidence>
<dbReference type="InterPro" id="IPR030802">
    <property type="entry name" value="Permease_MalE"/>
</dbReference>
<dbReference type="GO" id="GO:0005548">
    <property type="term" value="F:phospholipid transporter activity"/>
    <property type="evidence" value="ECO:0007669"/>
    <property type="project" value="TreeGrafter"/>
</dbReference>
<dbReference type="Pfam" id="PF02405">
    <property type="entry name" value="MlaE"/>
    <property type="match status" value="1"/>
</dbReference>
<comment type="caution">
    <text evidence="1">Lacks conserved residue(s) required for the propagation of feature annotation.</text>
</comment>
<dbReference type="InterPro" id="IPR036513">
    <property type="entry name" value="STAS_dom_sf"/>
</dbReference>
<evidence type="ECO:0000256" key="1">
    <source>
        <dbReference type="RuleBase" id="RU362044"/>
    </source>
</evidence>
<reference evidence="2" key="1">
    <citation type="submission" date="2015-10" db="EMBL/GenBank/DDBJ databases">
        <title>Description of Candidatus Tenderia electrophaga gen. nov, sp. nov., an Uncultivated Electroautotroph from a Biocathode Enrichment.</title>
        <authorList>
            <person name="Eddie B.J."/>
            <person name="Malanoski A.P."/>
            <person name="Wang Z."/>
            <person name="Hall R.J."/>
            <person name="Oh S.D."/>
            <person name="Heiner C."/>
            <person name="Lin B."/>
            <person name="Strycharz-Glaven S.M."/>
        </authorList>
    </citation>
    <scope>NUCLEOTIDE SEQUENCE [LARGE SCALE GENOMIC DNA]</scope>
    <source>
        <strain evidence="2">NRL1</strain>
    </source>
</reference>
<feature type="transmembrane region" description="Helical" evidence="1">
    <location>
        <begin position="268"/>
        <end position="298"/>
    </location>
</feature>
<dbReference type="AlphaFoldDB" id="A0A0S2TBP7"/>
<keyword evidence="1" id="KW-0997">Cell inner membrane</keyword>
<gene>
    <name evidence="2" type="ORF">Tel_05155</name>
</gene>
<evidence type="ECO:0000313" key="3">
    <source>
        <dbReference type="Proteomes" id="UP000055136"/>
    </source>
</evidence>
<dbReference type="PANTHER" id="PTHR30188:SF3">
    <property type="entry name" value="ABC TRANSPORTER PERMEASE"/>
    <property type="match status" value="1"/>
</dbReference>
<dbReference type="SUPFAM" id="SSF52091">
    <property type="entry name" value="SpoIIaa-like"/>
    <property type="match status" value="1"/>
</dbReference>
<comment type="similarity">
    <text evidence="1">Belongs to the MlaE permease family.</text>
</comment>
<dbReference type="GO" id="GO:0043190">
    <property type="term" value="C:ATP-binding cassette (ABC) transporter complex"/>
    <property type="evidence" value="ECO:0007669"/>
    <property type="project" value="InterPro"/>
</dbReference>
<accession>A0A0S2TBP7</accession>
<protein>
    <submittedName>
        <fullName evidence="2">Uncharacterized protein</fullName>
    </submittedName>
</protein>
<keyword evidence="1" id="KW-0812">Transmembrane</keyword>
<name>A0A0S2TBP7_9GAMM</name>
<keyword evidence="1" id="KW-1133">Transmembrane helix</keyword>
<keyword evidence="1" id="KW-1003">Cell membrane</keyword>
<dbReference type="STRING" id="1748243.Tel_05155"/>
<feature type="transmembrane region" description="Helical" evidence="1">
    <location>
        <begin position="318"/>
        <end position="341"/>
    </location>
</feature>
<comment type="subcellular location">
    <subcellularLocation>
        <location evidence="1">Cell inner membrane</location>
        <topology evidence="1">Multi-pass membrane protein</topology>
    </subcellularLocation>
</comment>
<dbReference type="EMBL" id="CP013099">
    <property type="protein sequence ID" value="ALP52582.1"/>
    <property type="molecule type" value="Genomic_DNA"/>
</dbReference>
<keyword evidence="1" id="KW-0472">Membrane</keyword>
<dbReference type="InterPro" id="IPR003453">
    <property type="entry name" value="ABC_MlaE_roteobac"/>
</dbReference>
<feature type="transmembrane region" description="Helical" evidence="1">
    <location>
        <begin position="164"/>
        <end position="192"/>
    </location>
</feature>
<sequence length="381" mass="41151">MESSTSSTWSYQLQPQADQGLQLRLAGEWRLQRGMPRVDALLAQIDAHAPVKRISFDSRDLEAWDTSLAVLLRNLIHHCRARGVEVDESGLPDGARRLLELADAPPHRDGEDEPYDADSVLNYVGETTIDFWYGTPKALRFIGDCGIALLNTLRGRARFRRVDLGLLLQGVGPQALPIVSLISFLVGLILAYMGANQLALFGAEIYIADLVGIGMVREVGALMTGVIIAGRTGAAYAAEIGSMQVNEEIDALKTLGISPIEYLVIPRLLALVLMIPLLTLYADLVGILAGMAVAITVFDISAFEYYVQTLRIMDLNHILVGLSKAVVYGICIAIAGCLRGIQCRRSAAAVGQAATSAVVTSIVFIVITASIMTIIYQELGI</sequence>
<dbReference type="PANTHER" id="PTHR30188">
    <property type="entry name" value="ABC TRANSPORTER PERMEASE PROTEIN-RELATED"/>
    <property type="match status" value="1"/>
</dbReference>
<keyword evidence="3" id="KW-1185">Reference proteome</keyword>
<dbReference type="KEGG" id="tee:Tel_05155"/>
<proteinExistence type="inferred from homology"/>
<dbReference type="Proteomes" id="UP000055136">
    <property type="component" value="Chromosome"/>
</dbReference>